<keyword evidence="9" id="KW-0624">Polysaccharide degradation</keyword>
<dbReference type="Gene3D" id="2.60.40.10">
    <property type="entry name" value="Immunoglobulins"/>
    <property type="match status" value="1"/>
</dbReference>
<keyword evidence="3" id="KW-0858">Xylan degradation</keyword>
<keyword evidence="8" id="KW-0326">Glycosidase</keyword>
<dbReference type="SMART" id="SM01217">
    <property type="entry name" value="Fn3_like"/>
    <property type="match status" value="1"/>
</dbReference>
<dbReference type="Gene3D" id="3.40.50.1700">
    <property type="entry name" value="Glycoside hydrolase family 3 C-terminal domain"/>
    <property type="match status" value="1"/>
</dbReference>
<dbReference type="SUPFAM" id="SSF52279">
    <property type="entry name" value="Beta-D-glucan exohydrolase, C-terminal domain"/>
    <property type="match status" value="1"/>
</dbReference>
<evidence type="ECO:0000256" key="1">
    <source>
        <dbReference type="ARBA" id="ARBA00004851"/>
    </source>
</evidence>
<comment type="catalytic activity">
    <reaction evidence="10">
        <text>Hydrolysis of (1-&gt;4)-beta-D-xylans, to remove successive D-xylose residues from the non-reducing termini.</text>
        <dbReference type="EC" id="3.2.1.37"/>
    </reaction>
</comment>
<dbReference type="EC" id="3.2.1.37" evidence="11"/>
<evidence type="ECO:0000313" key="14">
    <source>
        <dbReference type="EMBL" id="OAG10849.1"/>
    </source>
</evidence>
<dbReference type="STRING" id="1460663.A0A177CVV0"/>
<sequence>MARLWLVSAVLALGQLASSDRYPDCVNGPLAGNDVCNMELDPSERAEALVAAMTIEEKLANMVDHSQGAERLGLPKYDWWNEALHGVAGSPGVRFASSGNFSSATSFPLPITISAAFDDGLVQAVGQAIGTEARAYANAGRAGLDFWTPNINPFKDPRWGRGLETPGEDPFRISKYVEALLKGMEWSGKDPGPGDKRQVLATCKHYAAYDLERWNGVVRYSFDAIVSMQDLVEYYLPPFKQCARDSNVASIMCSYNSVNGTPACANDYLMTTVLREHWNWTSDNNYVVSDCNAVHNIYADHKWVKTAAEAAGKAFTAGTDNVCEAGGWTTDVVGAFNQSLVSEEVIDRALRRQYEGLIRADYFAVFRDEVVGPRSYGPEKVNTKSAQSLALQAAVEGTVLLKNDGTLPIKLAKNQSVAVIGFWANDTSGVAMLGNYFGKPAEYRTPLWAAQDAGLQVNYATGPASGTANYSAAIQAARDSDIVVYFGGISTAFETEDKDRTVIAWPEVQQTLLRELSALGKKIVVVQLGTSVDNTPLLLNEHVNSVLWVGYPGMYGGPAAWNIITGKTAPAGRLPITQYPANYTAQVPMTDMSLRPSSKNPGRTYKWYSQAVQEFGFGLHYVNFTVRFDSRYANHRYPSTQHFAGCSFTSRKDRCPFPSHVVQVKNNGNVTSDFVALAFVTTTAGPTPHPIKELASYKRLTNIKPGEERSVPLGFTVGNLARVNERGDTVLYEGEYCLVLDVPQQDKTCFKLTGGDVVLDVWPQPKVGNATLVR</sequence>
<dbReference type="GO" id="GO:0031222">
    <property type="term" value="P:arabinan catabolic process"/>
    <property type="evidence" value="ECO:0007669"/>
    <property type="project" value="TreeGrafter"/>
</dbReference>
<reference evidence="14 15" key="1">
    <citation type="submission" date="2016-05" db="EMBL/GenBank/DDBJ databases">
        <title>Comparative analysis of secretome profiles of manganese(II)-oxidizing ascomycete fungi.</title>
        <authorList>
            <consortium name="DOE Joint Genome Institute"/>
            <person name="Zeiner C.A."/>
            <person name="Purvine S.O."/>
            <person name="Zink E.M."/>
            <person name="Wu S."/>
            <person name="Pasa-Tolic L."/>
            <person name="Chaput D.L."/>
            <person name="Haridas S."/>
            <person name="Grigoriev I.V."/>
            <person name="Santelli C.M."/>
            <person name="Hansel C.M."/>
        </authorList>
    </citation>
    <scope>NUCLEOTIDE SEQUENCE [LARGE SCALE GENOMIC DNA]</scope>
    <source>
        <strain evidence="14 15">AP3s5-JAC2a</strain>
    </source>
</reference>
<evidence type="ECO:0000256" key="4">
    <source>
        <dbReference type="ARBA" id="ARBA00022729"/>
    </source>
</evidence>
<keyword evidence="5 14" id="KW-0378">Hydrolase</keyword>
<name>A0A177CVV0_9PLEO</name>
<dbReference type="InterPro" id="IPR036881">
    <property type="entry name" value="Glyco_hydro_3_C_sf"/>
</dbReference>
<feature type="chain" id="PRO_5008058712" description="xylan 1,4-beta-xylosidase" evidence="12">
    <location>
        <begin position="20"/>
        <end position="774"/>
    </location>
</feature>
<gene>
    <name evidence="14" type="ORF">CC84DRAFT_1139713</name>
</gene>
<keyword evidence="15" id="KW-1185">Reference proteome</keyword>
<evidence type="ECO:0000256" key="11">
    <source>
        <dbReference type="ARBA" id="ARBA00026107"/>
    </source>
</evidence>
<feature type="domain" description="Fibronectin type III-like" evidence="13">
    <location>
        <begin position="674"/>
        <end position="744"/>
    </location>
</feature>
<dbReference type="Pfam" id="PF00933">
    <property type="entry name" value="Glyco_hydro_3"/>
    <property type="match status" value="1"/>
</dbReference>
<dbReference type="InterPro" id="IPR001764">
    <property type="entry name" value="Glyco_hydro_3_N"/>
</dbReference>
<evidence type="ECO:0000256" key="8">
    <source>
        <dbReference type="ARBA" id="ARBA00023295"/>
    </source>
</evidence>
<evidence type="ECO:0000256" key="7">
    <source>
        <dbReference type="ARBA" id="ARBA00023277"/>
    </source>
</evidence>
<evidence type="ECO:0000256" key="9">
    <source>
        <dbReference type="ARBA" id="ARBA00023326"/>
    </source>
</evidence>
<dbReference type="PANTHER" id="PTHR42721">
    <property type="entry name" value="SUGAR HYDROLASE-RELATED"/>
    <property type="match status" value="1"/>
</dbReference>
<dbReference type="Proteomes" id="UP000077069">
    <property type="component" value="Unassembled WGS sequence"/>
</dbReference>
<evidence type="ECO:0000256" key="5">
    <source>
        <dbReference type="ARBA" id="ARBA00022801"/>
    </source>
</evidence>
<evidence type="ECO:0000313" key="15">
    <source>
        <dbReference type="Proteomes" id="UP000077069"/>
    </source>
</evidence>
<dbReference type="Gene3D" id="3.20.20.300">
    <property type="entry name" value="Glycoside hydrolase, family 3, N-terminal domain"/>
    <property type="match status" value="1"/>
</dbReference>
<evidence type="ECO:0000256" key="6">
    <source>
        <dbReference type="ARBA" id="ARBA00023180"/>
    </source>
</evidence>
<evidence type="ECO:0000256" key="3">
    <source>
        <dbReference type="ARBA" id="ARBA00022651"/>
    </source>
</evidence>
<feature type="signal peptide" evidence="12">
    <location>
        <begin position="1"/>
        <end position="19"/>
    </location>
</feature>
<dbReference type="GO" id="GO:0046556">
    <property type="term" value="F:alpha-L-arabinofuranosidase activity"/>
    <property type="evidence" value="ECO:0007669"/>
    <property type="project" value="TreeGrafter"/>
</dbReference>
<proteinExistence type="inferred from homology"/>
<dbReference type="GO" id="GO:0009044">
    <property type="term" value="F:xylan 1,4-beta-xylosidase activity"/>
    <property type="evidence" value="ECO:0007669"/>
    <property type="project" value="UniProtKB-EC"/>
</dbReference>
<dbReference type="InterPro" id="IPR017853">
    <property type="entry name" value="GH"/>
</dbReference>
<dbReference type="Pfam" id="PF14310">
    <property type="entry name" value="Fn3-like"/>
    <property type="match status" value="1"/>
</dbReference>
<comment type="pathway">
    <text evidence="1">Glycan degradation; xylan degradation.</text>
</comment>
<organism evidence="14 15">
    <name type="scientific">Paraphaeosphaeria sporulosa</name>
    <dbReference type="NCBI Taxonomy" id="1460663"/>
    <lineage>
        <taxon>Eukaryota</taxon>
        <taxon>Fungi</taxon>
        <taxon>Dikarya</taxon>
        <taxon>Ascomycota</taxon>
        <taxon>Pezizomycotina</taxon>
        <taxon>Dothideomycetes</taxon>
        <taxon>Pleosporomycetidae</taxon>
        <taxon>Pleosporales</taxon>
        <taxon>Massarineae</taxon>
        <taxon>Didymosphaeriaceae</taxon>
        <taxon>Paraphaeosphaeria</taxon>
    </lineage>
</organism>
<dbReference type="InterPro" id="IPR013783">
    <property type="entry name" value="Ig-like_fold"/>
</dbReference>
<dbReference type="InterPro" id="IPR036962">
    <property type="entry name" value="Glyco_hydro_3_N_sf"/>
</dbReference>
<evidence type="ECO:0000256" key="10">
    <source>
        <dbReference type="ARBA" id="ARBA00024574"/>
    </source>
</evidence>
<dbReference type="InParanoid" id="A0A177CVV0"/>
<dbReference type="InterPro" id="IPR002772">
    <property type="entry name" value="Glyco_hydro_3_C"/>
</dbReference>
<protein>
    <recommendedName>
        <fullName evidence="11">xylan 1,4-beta-xylosidase</fullName>
        <ecNumber evidence="11">3.2.1.37</ecNumber>
    </recommendedName>
</protein>
<evidence type="ECO:0000256" key="2">
    <source>
        <dbReference type="ARBA" id="ARBA00005336"/>
    </source>
</evidence>
<dbReference type="AlphaFoldDB" id="A0A177CVV0"/>
<dbReference type="GeneID" id="28759737"/>
<dbReference type="GO" id="GO:0045493">
    <property type="term" value="P:xylan catabolic process"/>
    <property type="evidence" value="ECO:0007669"/>
    <property type="project" value="UniProtKB-UniPathway"/>
</dbReference>
<dbReference type="SUPFAM" id="SSF51445">
    <property type="entry name" value="(Trans)glycosidases"/>
    <property type="match status" value="1"/>
</dbReference>
<dbReference type="RefSeq" id="XP_018041214.1">
    <property type="nucleotide sequence ID" value="XM_018176251.1"/>
</dbReference>
<keyword evidence="7" id="KW-0119">Carbohydrate metabolism</keyword>
<accession>A0A177CVV0</accession>
<evidence type="ECO:0000256" key="12">
    <source>
        <dbReference type="SAM" id="SignalP"/>
    </source>
</evidence>
<dbReference type="EMBL" id="KV441549">
    <property type="protein sequence ID" value="OAG10849.1"/>
    <property type="molecule type" value="Genomic_DNA"/>
</dbReference>
<dbReference type="InterPro" id="IPR044993">
    <property type="entry name" value="BXL"/>
</dbReference>
<keyword evidence="6" id="KW-0325">Glycoprotein</keyword>
<dbReference type="PANTHER" id="PTHR42721:SF3">
    <property type="entry name" value="BETA-D-XYLOSIDASE 5-RELATED"/>
    <property type="match status" value="1"/>
</dbReference>
<comment type="similarity">
    <text evidence="2">Belongs to the glycosyl hydrolase 3 family.</text>
</comment>
<dbReference type="InterPro" id="IPR026891">
    <property type="entry name" value="Fn3-like"/>
</dbReference>
<keyword evidence="4 12" id="KW-0732">Signal</keyword>
<dbReference type="Pfam" id="PF01915">
    <property type="entry name" value="Glyco_hydro_3_C"/>
    <property type="match status" value="1"/>
</dbReference>
<evidence type="ECO:0000259" key="13">
    <source>
        <dbReference type="SMART" id="SM01217"/>
    </source>
</evidence>
<dbReference type="OrthoDB" id="47059at2759"/>
<dbReference type="UniPathway" id="UPA00114"/>